<evidence type="ECO:0000313" key="2">
    <source>
        <dbReference type="Proteomes" id="UP000091820"/>
    </source>
</evidence>
<dbReference type="Proteomes" id="UP000091820">
    <property type="component" value="Unassembled WGS sequence"/>
</dbReference>
<sequence length="134" mass="15189">MLRFADFTLVSHGTPDLYKKHVKTISGSFVEINGAESNGNMIMTKFLILIMVMVFMISPLSAETDCDTVNALENSWRLCPATFKDCLQKLKDEYGKAYNIQFNICRWCAAVDICRNTQEGGNSRRRGDSLLEYT</sequence>
<accession>A0A1A9WUJ4</accession>
<dbReference type="AlphaFoldDB" id="A0A1A9WUJ4"/>
<proteinExistence type="predicted"/>
<keyword evidence="2" id="KW-1185">Reference proteome</keyword>
<name>A0A1A9WUJ4_9MUSC</name>
<reference evidence="2" key="1">
    <citation type="submission" date="2014-03" db="EMBL/GenBank/DDBJ databases">
        <authorList>
            <person name="Aksoy S."/>
            <person name="Warren W."/>
            <person name="Wilson R.K."/>
        </authorList>
    </citation>
    <scope>NUCLEOTIDE SEQUENCE [LARGE SCALE GENOMIC DNA]</scope>
    <source>
        <strain evidence="2">IAEA</strain>
    </source>
</reference>
<organism evidence="1 2">
    <name type="scientific">Glossina brevipalpis</name>
    <dbReference type="NCBI Taxonomy" id="37001"/>
    <lineage>
        <taxon>Eukaryota</taxon>
        <taxon>Metazoa</taxon>
        <taxon>Ecdysozoa</taxon>
        <taxon>Arthropoda</taxon>
        <taxon>Hexapoda</taxon>
        <taxon>Insecta</taxon>
        <taxon>Pterygota</taxon>
        <taxon>Neoptera</taxon>
        <taxon>Endopterygota</taxon>
        <taxon>Diptera</taxon>
        <taxon>Brachycera</taxon>
        <taxon>Muscomorpha</taxon>
        <taxon>Hippoboscoidea</taxon>
        <taxon>Glossinidae</taxon>
        <taxon>Glossina</taxon>
    </lineage>
</organism>
<protein>
    <submittedName>
        <fullName evidence="1">Uncharacterized protein</fullName>
    </submittedName>
</protein>
<dbReference type="EnsemblMetazoa" id="GBRI032716-RA">
    <property type="protein sequence ID" value="GBRI032716-PA"/>
    <property type="gene ID" value="GBRI032716"/>
</dbReference>
<dbReference type="VEuPathDB" id="VectorBase:GBRI032716"/>
<evidence type="ECO:0000313" key="1">
    <source>
        <dbReference type="EnsemblMetazoa" id="GBRI032716-PA"/>
    </source>
</evidence>
<reference evidence="1" key="2">
    <citation type="submission" date="2020-05" db="UniProtKB">
        <authorList>
            <consortium name="EnsemblMetazoa"/>
        </authorList>
    </citation>
    <scope>IDENTIFICATION</scope>
    <source>
        <strain evidence="1">IAEA</strain>
    </source>
</reference>